<proteinExistence type="predicted"/>
<reference evidence="2" key="1">
    <citation type="journal article" date="2019" name="Int. J. Syst. Evol. Microbiol.">
        <title>The Global Catalogue of Microorganisms (GCM) 10K type strain sequencing project: providing services to taxonomists for standard genome sequencing and annotation.</title>
        <authorList>
            <consortium name="The Broad Institute Genomics Platform"/>
            <consortium name="The Broad Institute Genome Sequencing Center for Infectious Disease"/>
            <person name="Wu L."/>
            <person name="Ma J."/>
        </authorList>
    </citation>
    <scope>NUCLEOTIDE SEQUENCE [LARGE SCALE GENOMIC DNA]</scope>
    <source>
        <strain evidence="2">KCTC 3950</strain>
    </source>
</reference>
<name>A0ABW5PIL6_9BACL</name>
<evidence type="ECO:0000313" key="2">
    <source>
        <dbReference type="Proteomes" id="UP001597541"/>
    </source>
</evidence>
<keyword evidence="2" id="KW-1185">Reference proteome</keyword>
<accession>A0ABW5PIL6</accession>
<gene>
    <name evidence="1" type="ORF">ACFSUF_18915</name>
</gene>
<sequence length="407" mass="46166">MSVWKRVTGILGRGKETATVSQIIDLMNRGAPLLNVSRDLYNIPEVRTTINFIAEKVSSVPFYHVRSDFEGNIAIVPGSVQRVLTIRPNPYQSPQVFWTYAITRLLLSNNVFIMPEWDDRGQLQALYVMPFTRFEFDKDEDGRAVITFPYEKRYSCYYDDIIHLQRFPTEKGGSSRHATSGYVEIVGTMQNQAVEDSKNSQRIAALLQAKTALKSTDMKKKLDEFKDLFLTSENTTGFGMIGAEYEVHKLDMKLSPLNREVMEAIIGYLYNYFGASKEIITHTATELVYEQFIDNTIKPIVYQIEEELTYKLFSSTEVGHNNRISAELIDLEISTLSAKTAFFKEMLFGGVLNRNDVRRRLSFPKGPPELDQYMESKNFMAIGQNAIVGGGDNLEQNGTGKEVPAGE</sequence>
<evidence type="ECO:0000313" key="1">
    <source>
        <dbReference type="EMBL" id="MFD2614488.1"/>
    </source>
</evidence>
<dbReference type="InterPro" id="IPR006944">
    <property type="entry name" value="Phage/GTA_portal"/>
</dbReference>
<dbReference type="RefSeq" id="WP_377605406.1">
    <property type="nucleotide sequence ID" value="NZ_JBHUME010000012.1"/>
</dbReference>
<dbReference type="Proteomes" id="UP001597541">
    <property type="component" value="Unassembled WGS sequence"/>
</dbReference>
<organism evidence="1 2">
    <name type="scientific">Paenibacillus gansuensis</name>
    <dbReference type="NCBI Taxonomy" id="306542"/>
    <lineage>
        <taxon>Bacteria</taxon>
        <taxon>Bacillati</taxon>
        <taxon>Bacillota</taxon>
        <taxon>Bacilli</taxon>
        <taxon>Bacillales</taxon>
        <taxon>Paenibacillaceae</taxon>
        <taxon>Paenibacillus</taxon>
    </lineage>
</organism>
<comment type="caution">
    <text evidence="1">The sequence shown here is derived from an EMBL/GenBank/DDBJ whole genome shotgun (WGS) entry which is preliminary data.</text>
</comment>
<dbReference type="EMBL" id="JBHUME010000012">
    <property type="protein sequence ID" value="MFD2614488.1"/>
    <property type="molecule type" value="Genomic_DNA"/>
</dbReference>
<protein>
    <submittedName>
        <fullName evidence="1">Phage portal protein</fullName>
    </submittedName>
</protein>
<dbReference type="Pfam" id="PF04860">
    <property type="entry name" value="Phage_portal"/>
    <property type="match status" value="1"/>
</dbReference>